<dbReference type="Proteomes" id="UP000035680">
    <property type="component" value="Unassembled WGS sequence"/>
</dbReference>
<keyword evidence="5" id="KW-1133">Transmembrane helix</keyword>
<dbReference type="InterPro" id="IPR000742">
    <property type="entry name" value="EGF"/>
</dbReference>
<feature type="disulfide bond" evidence="4">
    <location>
        <begin position="641"/>
        <end position="650"/>
    </location>
</feature>
<keyword evidence="1 3" id="KW-0663">Pyridoxal phosphate</keyword>
<feature type="disulfide bond" evidence="4">
    <location>
        <begin position="597"/>
        <end position="606"/>
    </location>
</feature>
<feature type="chain" id="PRO_5005330158" description="Pyridoxal phosphate homeostasis protein" evidence="6">
    <location>
        <begin position="21"/>
        <end position="955"/>
    </location>
</feature>
<feature type="disulfide bond" evidence="4">
    <location>
        <begin position="227"/>
        <end position="236"/>
    </location>
</feature>
<evidence type="ECO:0000313" key="8">
    <source>
        <dbReference type="Proteomes" id="UP000035680"/>
    </source>
</evidence>
<dbReference type="HAMAP" id="MF_02087">
    <property type="entry name" value="PLP_homeostasis"/>
    <property type="match status" value="1"/>
</dbReference>
<evidence type="ECO:0000259" key="7">
    <source>
        <dbReference type="PROSITE" id="PS50026"/>
    </source>
</evidence>
<dbReference type="GO" id="GO:0005509">
    <property type="term" value="F:calcium ion binding"/>
    <property type="evidence" value="ECO:0007669"/>
    <property type="project" value="InterPro"/>
</dbReference>
<evidence type="ECO:0000256" key="6">
    <source>
        <dbReference type="SAM" id="SignalP"/>
    </source>
</evidence>
<dbReference type="InterPro" id="IPR011078">
    <property type="entry name" value="PyrdxlP_homeostasis"/>
</dbReference>
<organism evidence="8 9">
    <name type="scientific">Strongyloides venezuelensis</name>
    <name type="common">Threadworm</name>
    <dbReference type="NCBI Taxonomy" id="75913"/>
    <lineage>
        <taxon>Eukaryota</taxon>
        <taxon>Metazoa</taxon>
        <taxon>Ecdysozoa</taxon>
        <taxon>Nematoda</taxon>
        <taxon>Chromadorea</taxon>
        <taxon>Rhabditida</taxon>
        <taxon>Tylenchina</taxon>
        <taxon>Panagrolaimomorpha</taxon>
        <taxon>Strongyloidoidea</taxon>
        <taxon>Strongyloididae</taxon>
        <taxon>Strongyloides</taxon>
    </lineage>
</organism>
<dbReference type="CDD" id="cd00054">
    <property type="entry name" value="EGF_CA"/>
    <property type="match status" value="2"/>
</dbReference>
<feature type="disulfide bond" evidence="4">
    <location>
        <begin position="455"/>
        <end position="464"/>
    </location>
</feature>
<dbReference type="InterPro" id="IPR001608">
    <property type="entry name" value="Ala_racemase_N"/>
</dbReference>
<feature type="domain" description="EGF-like" evidence="7">
    <location>
        <begin position="568"/>
        <end position="607"/>
    </location>
</feature>
<dbReference type="PANTHER" id="PTHR10146:SF14">
    <property type="entry name" value="PYRIDOXAL PHOSPHATE HOMEOSTASIS PROTEIN"/>
    <property type="match status" value="1"/>
</dbReference>
<evidence type="ECO:0000256" key="4">
    <source>
        <dbReference type="PROSITE-ProRule" id="PRU00076"/>
    </source>
</evidence>
<dbReference type="SMART" id="SM00179">
    <property type="entry name" value="EGF_CA"/>
    <property type="match status" value="3"/>
</dbReference>
<feature type="disulfide bond" evidence="4">
    <location>
        <begin position="208"/>
        <end position="225"/>
    </location>
</feature>
<dbReference type="Pfam" id="PF00008">
    <property type="entry name" value="EGF"/>
    <property type="match status" value="1"/>
</dbReference>
<feature type="modified residue" description="N6-(pyridoxal phosphate)lysine" evidence="3">
    <location>
        <position position="750"/>
    </location>
</feature>
<protein>
    <recommendedName>
        <fullName evidence="3">Pyridoxal phosphate homeostasis protein</fullName>
        <shortName evidence="3">PLP homeostasis protein</shortName>
    </recommendedName>
</protein>
<keyword evidence="4" id="KW-0245">EGF-like domain</keyword>
<keyword evidence="2 4" id="KW-1015">Disulfide bond</keyword>
<dbReference type="PROSITE" id="PS01186">
    <property type="entry name" value="EGF_2"/>
    <property type="match status" value="2"/>
</dbReference>
<keyword evidence="6" id="KW-0732">Signal</keyword>
<feature type="transmembrane region" description="Helical" evidence="5">
    <location>
        <begin position="667"/>
        <end position="688"/>
    </location>
</feature>
<dbReference type="PROSITE" id="PS50026">
    <property type="entry name" value="EGF_3"/>
    <property type="match status" value="5"/>
</dbReference>
<dbReference type="Gene3D" id="3.20.20.10">
    <property type="entry name" value="Alanine racemase"/>
    <property type="match status" value="1"/>
</dbReference>
<evidence type="ECO:0000313" key="9">
    <source>
        <dbReference type="WBParaSite" id="SVE_1004400.1"/>
    </source>
</evidence>
<keyword evidence="5" id="KW-0812">Transmembrane</keyword>
<feature type="signal peptide" evidence="6">
    <location>
        <begin position="1"/>
        <end position="20"/>
    </location>
</feature>
<dbReference type="GO" id="GO:0030170">
    <property type="term" value="F:pyridoxal phosphate binding"/>
    <property type="evidence" value="ECO:0007669"/>
    <property type="project" value="UniProtKB-UniRule"/>
</dbReference>
<dbReference type="PANTHER" id="PTHR10146">
    <property type="entry name" value="PROLINE SYNTHETASE CO-TRANSCRIBED BACTERIAL HOMOLOG PROTEIN"/>
    <property type="match status" value="1"/>
</dbReference>
<feature type="domain" description="EGF-like" evidence="7">
    <location>
        <begin position="428"/>
        <end position="465"/>
    </location>
</feature>
<feature type="domain" description="EGF-like" evidence="7">
    <location>
        <begin position="199"/>
        <end position="237"/>
    </location>
</feature>
<dbReference type="SUPFAM" id="SSF57196">
    <property type="entry name" value="EGF/Laminin"/>
    <property type="match status" value="4"/>
</dbReference>
<evidence type="ECO:0000256" key="5">
    <source>
        <dbReference type="SAM" id="Phobius"/>
    </source>
</evidence>
<dbReference type="Gene3D" id="2.10.25.10">
    <property type="entry name" value="Laminin"/>
    <property type="match status" value="4"/>
</dbReference>
<proteinExistence type="inferred from homology"/>
<dbReference type="PROSITE" id="PS00010">
    <property type="entry name" value="ASX_HYDROXYL"/>
    <property type="match status" value="1"/>
</dbReference>
<dbReference type="AlphaFoldDB" id="A0A0K0FM17"/>
<dbReference type="NCBIfam" id="TIGR00044">
    <property type="entry name" value="YggS family pyridoxal phosphate-dependent enzyme"/>
    <property type="match status" value="1"/>
</dbReference>
<comment type="function">
    <text evidence="3">Pyridoxal 5'-phosphate (PLP)-binding protein, which may be involved in intracellular homeostatic regulation of pyridoxal 5'-phosphate (PLP), the active form of vitamin B6.</text>
</comment>
<reference evidence="8" key="1">
    <citation type="submission" date="2014-07" db="EMBL/GenBank/DDBJ databases">
        <authorList>
            <person name="Martin A.A"/>
            <person name="De Silva N."/>
        </authorList>
    </citation>
    <scope>NUCLEOTIDE SEQUENCE</scope>
</reference>
<accession>A0A0K0FM17</accession>
<feature type="domain" description="EGF-like" evidence="7">
    <location>
        <begin position="609"/>
        <end position="651"/>
    </location>
</feature>
<dbReference type="Pfam" id="PF01168">
    <property type="entry name" value="Ala_racemase_N"/>
    <property type="match status" value="1"/>
</dbReference>
<dbReference type="STRING" id="75913.A0A0K0FM17"/>
<reference evidence="9" key="2">
    <citation type="submission" date="2015-08" db="UniProtKB">
        <authorList>
            <consortium name="WormBaseParasite"/>
        </authorList>
    </citation>
    <scope>IDENTIFICATION</scope>
</reference>
<dbReference type="PROSITE" id="PS01211">
    <property type="entry name" value="UPF0001"/>
    <property type="match status" value="1"/>
</dbReference>
<comment type="caution">
    <text evidence="4">Lacks conserved residue(s) required for the propagation of feature annotation.</text>
</comment>
<evidence type="ECO:0000256" key="2">
    <source>
        <dbReference type="ARBA" id="ARBA00023157"/>
    </source>
</evidence>
<feature type="domain" description="EGF-like" evidence="7">
    <location>
        <begin position="59"/>
        <end position="96"/>
    </location>
</feature>
<keyword evidence="5" id="KW-0472">Membrane</keyword>
<keyword evidence="8" id="KW-1185">Reference proteome</keyword>
<name>A0A0K0FM17_STRVS</name>
<dbReference type="InterPro" id="IPR000152">
    <property type="entry name" value="EGF-type_Asp/Asn_hydroxyl_site"/>
</dbReference>
<evidence type="ECO:0000256" key="3">
    <source>
        <dbReference type="HAMAP-Rule" id="MF_03225"/>
    </source>
</evidence>
<dbReference type="SMART" id="SM00181">
    <property type="entry name" value="EGF"/>
    <property type="match status" value="7"/>
</dbReference>
<sequence length="955" mass="109352">MSPYLLILLLCIVIFDDVFAFTIKFGGKKESAKASSSIFKSIKDGLNKKLMRKTALNNIYQPCKLPDICLNGGTCTNTGNNFECHCPVHYYGKHCQYIADLKHCYKNKCFSLKNDKGEILLQSTCYSIEKPINVSNPDLENPAAISKVSEYENWVKKLPAVSYQPISFFDPETKGYIEVQYACWCPKGRTGYFCEYKVKNENCDYDTCNNNGEPIYDEKKRTCECNCHNGWNGIFCEKETLCRNIFCGYGGTCDENTGKCKCINVNQIVNHYPVKIEGETCETVKLIHEDFKMKVPCKAPFLNYLQNLTILNYRDYSIDKVIDLTDIYQLIKNCNENRKMIGLPEDCENILRTGNCYGDDSTCKLKIWDAPFVKPTNNLNYTLNQLNYTGDPKIDYKIRASKKDRFRIIIPSCICKDNKFGTFCELENVNPCSPNPCQNKGKCTPLKYLDYNCNCVNGTSGKNCEIKDPCFENPCEWPGSICIRRERVNGFTISYKYDCICPEVDSHRRVCQNSGTGACKNHKCKHNGHCALCPDITGNSDGCLQQDIKQGYRCICPFGHNGRYCDKDSSVCDYNTCQKNSTCEVDKNNPFNYKCNCKPGYTGKLCRLLTDWCEFKGNSLCGKNGVCIKSNKTALHFYCKCNNNYEGIYCNKKKTFNFISYYQKKYYLSYPSTVIIIMLPLTLIILCIKDILNERHKQFIIDKQEDSKKVTKLTQLEIQKLNFGYNSVTKTISECSKKFNKNVTLVAVSKYYSAEHIKYLYHEHNVKIFGESRVKDFREKAVYLEDSCPDIKWHFIGKLQSNKFNQLLNIKNIDMIQTIEDKKHATLLNETAEKLNYADKSLNVMVQVNVCGEIQKQGCNPNEVLDILNHIQDNCPKLNLSGLMMIGEKHDINEREMAEEEFSVLSKLKSELENKNKNLSLKLSMGMSADYDIAIKCGSDFVRVGTNLFDPEIPM</sequence>
<feature type="disulfide bond" evidence="4">
    <location>
        <begin position="86"/>
        <end position="95"/>
    </location>
</feature>
<evidence type="ECO:0000256" key="1">
    <source>
        <dbReference type="ARBA" id="ARBA00022898"/>
    </source>
</evidence>
<dbReference type="PROSITE" id="PS00022">
    <property type="entry name" value="EGF_1"/>
    <property type="match status" value="6"/>
</dbReference>
<comment type="similarity">
    <text evidence="3">Belongs to the pyridoxal phosphate-binding protein YggS/PROSC family.</text>
</comment>
<dbReference type="FunFam" id="3.20.20.10:FF:000018">
    <property type="entry name" value="Pyridoxal phosphate homeostasis protein"/>
    <property type="match status" value="1"/>
</dbReference>
<dbReference type="InterPro" id="IPR029066">
    <property type="entry name" value="PLP-binding_barrel"/>
</dbReference>
<dbReference type="InterPro" id="IPR001881">
    <property type="entry name" value="EGF-like_Ca-bd_dom"/>
</dbReference>
<dbReference type="SUPFAM" id="SSF51419">
    <property type="entry name" value="PLP-binding barrel"/>
    <property type="match status" value="1"/>
</dbReference>
<dbReference type="WBParaSite" id="SVE_1004400.1">
    <property type="protein sequence ID" value="SVE_1004400.1"/>
    <property type="gene ID" value="SVE_1004400"/>
</dbReference>